<name>A0A8S9HDR7_BRACR</name>
<feature type="compositionally biased region" description="Basic and acidic residues" evidence="1">
    <location>
        <begin position="217"/>
        <end position="233"/>
    </location>
</feature>
<feature type="region of interest" description="Disordered" evidence="1">
    <location>
        <begin position="1"/>
        <end position="20"/>
    </location>
</feature>
<gene>
    <name evidence="2" type="ORF">F2Q68_00015721</name>
</gene>
<comment type="caution">
    <text evidence="2">The sequence shown here is derived from an EMBL/GenBank/DDBJ whole genome shotgun (WGS) entry which is preliminary data.</text>
</comment>
<proteinExistence type="predicted"/>
<feature type="compositionally biased region" description="Acidic residues" evidence="1">
    <location>
        <begin position="284"/>
        <end position="294"/>
    </location>
</feature>
<feature type="compositionally biased region" description="Polar residues" evidence="1">
    <location>
        <begin position="386"/>
        <end position="396"/>
    </location>
</feature>
<dbReference type="Proteomes" id="UP000712281">
    <property type="component" value="Unassembled WGS sequence"/>
</dbReference>
<feature type="region of interest" description="Disordered" evidence="1">
    <location>
        <begin position="386"/>
        <end position="405"/>
    </location>
</feature>
<dbReference type="AlphaFoldDB" id="A0A8S9HDR7"/>
<evidence type="ECO:0000313" key="2">
    <source>
        <dbReference type="EMBL" id="KAF2555134.1"/>
    </source>
</evidence>
<reference evidence="2" key="1">
    <citation type="submission" date="2019-12" db="EMBL/GenBank/DDBJ databases">
        <title>Genome sequencing and annotation of Brassica cretica.</title>
        <authorList>
            <person name="Studholme D.J."/>
            <person name="Sarris P.F."/>
        </authorList>
    </citation>
    <scope>NUCLEOTIDE SEQUENCE</scope>
    <source>
        <strain evidence="2">PFS-001/15</strain>
        <tissue evidence="2">Leaf</tissue>
    </source>
</reference>
<organism evidence="2 3">
    <name type="scientific">Brassica cretica</name>
    <name type="common">Mustard</name>
    <dbReference type="NCBI Taxonomy" id="69181"/>
    <lineage>
        <taxon>Eukaryota</taxon>
        <taxon>Viridiplantae</taxon>
        <taxon>Streptophyta</taxon>
        <taxon>Embryophyta</taxon>
        <taxon>Tracheophyta</taxon>
        <taxon>Spermatophyta</taxon>
        <taxon>Magnoliopsida</taxon>
        <taxon>eudicotyledons</taxon>
        <taxon>Gunneridae</taxon>
        <taxon>Pentapetalae</taxon>
        <taxon>rosids</taxon>
        <taxon>malvids</taxon>
        <taxon>Brassicales</taxon>
        <taxon>Brassicaceae</taxon>
        <taxon>Brassiceae</taxon>
        <taxon>Brassica</taxon>
    </lineage>
</organism>
<feature type="compositionally biased region" description="Polar residues" evidence="1">
    <location>
        <begin position="45"/>
        <end position="66"/>
    </location>
</feature>
<feature type="compositionally biased region" description="Polar residues" evidence="1">
    <location>
        <begin position="157"/>
        <end position="169"/>
    </location>
</feature>
<protein>
    <submittedName>
        <fullName evidence="2">Uncharacterized protein</fullName>
    </submittedName>
</protein>
<dbReference type="EMBL" id="QGKW02001940">
    <property type="protein sequence ID" value="KAF2555134.1"/>
    <property type="molecule type" value="Genomic_DNA"/>
</dbReference>
<feature type="compositionally biased region" description="Polar residues" evidence="1">
    <location>
        <begin position="328"/>
        <end position="338"/>
    </location>
</feature>
<evidence type="ECO:0000313" key="3">
    <source>
        <dbReference type="Proteomes" id="UP000712281"/>
    </source>
</evidence>
<feature type="region of interest" description="Disordered" evidence="1">
    <location>
        <begin position="155"/>
        <end position="181"/>
    </location>
</feature>
<feature type="region of interest" description="Disordered" evidence="1">
    <location>
        <begin position="217"/>
        <end position="354"/>
    </location>
</feature>
<feature type="compositionally biased region" description="Polar residues" evidence="1">
    <location>
        <begin position="81"/>
        <end position="90"/>
    </location>
</feature>
<feature type="region of interest" description="Disordered" evidence="1">
    <location>
        <begin position="45"/>
        <end position="91"/>
    </location>
</feature>
<sequence>MPSSTRSNKETQLLFSPDPASLERSICKEALFSSIDNNTCSSLDFVQPRSTQTLVPPTDTRSPPSTKDTHLPSTDIVHPTSIDTSSQTPIDTEPRDMVATLILVRDDNGDLHDQNGHLRNAAVVKEEKVQEGDFEVESLMSFSGSHWCRSTPDFEYRSTSASPNRSTGSPEHRPMTPTESTASYNAVRILTHEEFTAKHPHPPSPDNVRIARRADTSIDRHGESTIARQRDVNIDGQPPAPIDQRAPITYRVQMPKIDVARRNALRPTPKPSENPPETVRTPSDDGEDPMEEDREEKLQEGGFEVESLMSFGRSHWCRSTPDLEHRSTSPSPNRSTGSPEHRPMTPTESSASWNVVRILTHEEFTAKHPHPPSPDNVRIAQRADTSINQHGESTIARQMEATIDR</sequence>
<accession>A0A8S9HDR7</accession>
<feature type="compositionally biased region" description="Polar residues" evidence="1">
    <location>
        <begin position="1"/>
        <end position="14"/>
    </location>
</feature>
<evidence type="ECO:0000256" key="1">
    <source>
        <dbReference type="SAM" id="MobiDB-lite"/>
    </source>
</evidence>